<keyword evidence="12" id="KW-1185">Reference proteome</keyword>
<dbReference type="STRING" id="554065.E1ZMZ6"/>
<dbReference type="eggNOG" id="KOG3028">
    <property type="taxonomic scope" value="Eukaryota"/>
</dbReference>
<evidence type="ECO:0000256" key="3">
    <source>
        <dbReference type="ARBA" id="ARBA00022448"/>
    </source>
</evidence>
<evidence type="ECO:0000256" key="7">
    <source>
        <dbReference type="ARBA" id="ARBA00023136"/>
    </source>
</evidence>
<dbReference type="SUPFAM" id="SSF47616">
    <property type="entry name" value="GST C-terminal domain-like"/>
    <property type="match status" value="1"/>
</dbReference>
<sequence>MTDTAESCSVVLYKSPPAWGLPSLSVACTQVEAYLRLGGIRFAVQECITPSASPTGQVPALDTSADLVGTDASAASAPPLAEFGAARTMVEYLKAKVVDLDRGLTVSQRAEAAAFAALVEAKLQPAIAFTTWCEAEAFARHTRSAYSSGMPFPLSFFIPRSQRKAVLHHFAGTSSSEVYQAAADALDALAVRLGSSAGPSSSATDFFFGSQPTSLDALLYSCLAYLHAAPVVHPQLQRKLMGHRVLSAYVDRLSLLAFATSVPAAADAHLDWSAWGGTHAADDKFSKARTEKENELARKGRRWLVCAGAAIAAYIFLSGQYIQLGLLSGYEYEEEEDNDE</sequence>
<evidence type="ECO:0000313" key="11">
    <source>
        <dbReference type="EMBL" id="EFN52780.1"/>
    </source>
</evidence>
<evidence type="ECO:0000256" key="4">
    <source>
        <dbReference type="ARBA" id="ARBA00022787"/>
    </source>
</evidence>
<evidence type="ECO:0008006" key="13">
    <source>
        <dbReference type="Google" id="ProtNLM"/>
    </source>
</evidence>
<keyword evidence="7 8" id="KW-0472">Membrane</keyword>
<dbReference type="RefSeq" id="XP_005844882.1">
    <property type="nucleotide sequence ID" value="XM_005844820.1"/>
</dbReference>
<dbReference type="PANTHER" id="PTHR12289:SF41">
    <property type="entry name" value="FAILED AXON CONNECTIONS-RELATED"/>
    <property type="match status" value="1"/>
</dbReference>
<dbReference type="SFLD" id="SFLDG01180">
    <property type="entry name" value="SUF1"/>
    <property type="match status" value="1"/>
</dbReference>
<dbReference type="GeneID" id="17352159"/>
<dbReference type="PANTHER" id="PTHR12289">
    <property type="entry name" value="METAXIN RELATED"/>
    <property type="match status" value="1"/>
</dbReference>
<reference evidence="11 12" key="1">
    <citation type="journal article" date="2010" name="Plant Cell">
        <title>The Chlorella variabilis NC64A genome reveals adaptation to photosymbiosis, coevolution with viruses, and cryptic sex.</title>
        <authorList>
            <person name="Blanc G."/>
            <person name="Duncan G."/>
            <person name="Agarkova I."/>
            <person name="Borodovsky M."/>
            <person name="Gurnon J."/>
            <person name="Kuo A."/>
            <person name="Lindquist E."/>
            <person name="Lucas S."/>
            <person name="Pangilinan J."/>
            <person name="Polle J."/>
            <person name="Salamov A."/>
            <person name="Terry A."/>
            <person name="Yamada T."/>
            <person name="Dunigan D.D."/>
            <person name="Grigoriev I.V."/>
            <person name="Claverie J.M."/>
            <person name="Van Etten J.L."/>
        </authorList>
    </citation>
    <scope>NUCLEOTIDE SEQUENCE [LARGE SCALE GENOMIC DNA]</scope>
    <source>
        <strain evidence="11 12">NC64A</strain>
    </source>
</reference>
<evidence type="ECO:0000256" key="2">
    <source>
        <dbReference type="ARBA" id="ARBA00009170"/>
    </source>
</evidence>
<feature type="transmembrane region" description="Helical" evidence="8">
    <location>
        <begin position="303"/>
        <end position="322"/>
    </location>
</feature>
<dbReference type="InterPro" id="IPR050931">
    <property type="entry name" value="Mito_Protein_Transport_Metaxin"/>
</dbReference>
<dbReference type="InterPro" id="IPR036282">
    <property type="entry name" value="Glutathione-S-Trfase_C_sf"/>
</dbReference>
<dbReference type="Pfam" id="PF17171">
    <property type="entry name" value="GST_C_6"/>
    <property type="match status" value="1"/>
</dbReference>
<comment type="similarity">
    <text evidence="2">Belongs to the metaxin family.</text>
</comment>
<dbReference type="GO" id="GO:0006626">
    <property type="term" value="P:protein targeting to mitochondrion"/>
    <property type="evidence" value="ECO:0007669"/>
    <property type="project" value="TreeGrafter"/>
</dbReference>
<dbReference type="OrthoDB" id="5835136at2759"/>
<evidence type="ECO:0000256" key="5">
    <source>
        <dbReference type="ARBA" id="ARBA00022927"/>
    </source>
</evidence>
<feature type="domain" description="Metaxin glutathione S-transferase" evidence="10">
    <location>
        <begin position="183"/>
        <end position="253"/>
    </location>
</feature>
<dbReference type="Proteomes" id="UP000008141">
    <property type="component" value="Unassembled WGS sequence"/>
</dbReference>
<dbReference type="KEGG" id="cvr:CHLNCDRAFT_58754"/>
<name>E1ZMZ6_CHLVA</name>
<dbReference type="AlphaFoldDB" id="E1ZMZ6"/>
<proteinExistence type="inferred from homology"/>
<dbReference type="InterPro" id="IPR033468">
    <property type="entry name" value="Metaxin_GST"/>
</dbReference>
<evidence type="ECO:0000259" key="10">
    <source>
        <dbReference type="Pfam" id="PF17171"/>
    </source>
</evidence>
<evidence type="ECO:0000256" key="6">
    <source>
        <dbReference type="ARBA" id="ARBA00023128"/>
    </source>
</evidence>
<dbReference type="InParanoid" id="E1ZMZ6"/>
<evidence type="ECO:0000259" key="9">
    <source>
        <dbReference type="Pfam" id="PF10568"/>
    </source>
</evidence>
<dbReference type="GO" id="GO:0001401">
    <property type="term" value="C:SAM complex"/>
    <property type="evidence" value="ECO:0007669"/>
    <property type="project" value="InterPro"/>
</dbReference>
<protein>
    <recommendedName>
        <fullName evidence="13">Metaxin glutathione S-transferase domain-containing protein</fullName>
    </recommendedName>
</protein>
<comment type="subcellular location">
    <subcellularLocation>
        <location evidence="1">Mitochondrion outer membrane</location>
    </subcellularLocation>
</comment>
<dbReference type="InterPro" id="IPR040079">
    <property type="entry name" value="Glutathione_S-Trfase"/>
</dbReference>
<organism evidence="12">
    <name type="scientific">Chlorella variabilis</name>
    <name type="common">Green alga</name>
    <dbReference type="NCBI Taxonomy" id="554065"/>
    <lineage>
        <taxon>Eukaryota</taxon>
        <taxon>Viridiplantae</taxon>
        <taxon>Chlorophyta</taxon>
        <taxon>core chlorophytes</taxon>
        <taxon>Trebouxiophyceae</taxon>
        <taxon>Chlorellales</taxon>
        <taxon>Chlorellaceae</taxon>
        <taxon>Chlorella clade</taxon>
        <taxon>Chlorella</taxon>
    </lineage>
</organism>
<dbReference type="Pfam" id="PF10568">
    <property type="entry name" value="Tom37"/>
    <property type="match status" value="1"/>
</dbReference>
<evidence type="ECO:0000313" key="12">
    <source>
        <dbReference type="Proteomes" id="UP000008141"/>
    </source>
</evidence>
<evidence type="ECO:0000256" key="8">
    <source>
        <dbReference type="SAM" id="Phobius"/>
    </source>
</evidence>
<dbReference type="InterPro" id="IPR019564">
    <property type="entry name" value="Sam37/metaxin_N"/>
</dbReference>
<dbReference type="FunCoup" id="E1ZMZ6">
    <property type="interactions" value="1585"/>
</dbReference>
<keyword evidence="4" id="KW-1000">Mitochondrion outer membrane</keyword>
<accession>E1ZMZ6</accession>
<keyword evidence="3" id="KW-0813">Transport</keyword>
<dbReference type="SFLD" id="SFLDS00019">
    <property type="entry name" value="Glutathione_Transferase_(cytos"/>
    <property type="match status" value="1"/>
</dbReference>
<evidence type="ECO:0000256" key="1">
    <source>
        <dbReference type="ARBA" id="ARBA00004294"/>
    </source>
</evidence>
<dbReference type="EMBL" id="GL433854">
    <property type="protein sequence ID" value="EFN52780.1"/>
    <property type="molecule type" value="Genomic_DNA"/>
</dbReference>
<keyword evidence="5" id="KW-0653">Protein transport</keyword>
<dbReference type="CDD" id="cd03054">
    <property type="entry name" value="GST_N_Metaxin"/>
    <property type="match status" value="1"/>
</dbReference>
<keyword evidence="6" id="KW-0496">Mitochondrion</keyword>
<dbReference type="GO" id="GO:0015031">
    <property type="term" value="P:protein transport"/>
    <property type="evidence" value="ECO:0007669"/>
    <property type="project" value="UniProtKB-KW"/>
</dbReference>
<keyword evidence="8" id="KW-1133">Transmembrane helix</keyword>
<feature type="domain" description="Mitochondrial outer membrane transport complex Sam37/metaxin N-terminal" evidence="9">
    <location>
        <begin position="28"/>
        <end position="163"/>
    </location>
</feature>
<keyword evidence="8" id="KW-0812">Transmembrane</keyword>
<gene>
    <name evidence="11" type="ORF">CHLNCDRAFT_58754</name>
</gene>